<proteinExistence type="predicted"/>
<gene>
    <name evidence="1" type="ORF">FHS59_001971</name>
</gene>
<sequence length="35" mass="4121">MKNGNKIILGLILYGFLKEEGWVRLKKKQTLPIYD</sequence>
<keyword evidence="2" id="KW-1185">Reference proteome</keyword>
<dbReference type="Proteomes" id="UP000588604">
    <property type="component" value="Unassembled WGS sequence"/>
</dbReference>
<name>A0A841MHL4_9BACT</name>
<evidence type="ECO:0000313" key="1">
    <source>
        <dbReference type="EMBL" id="MBB6326343.1"/>
    </source>
</evidence>
<evidence type="ECO:0000313" key="2">
    <source>
        <dbReference type="Proteomes" id="UP000588604"/>
    </source>
</evidence>
<organism evidence="1 2">
    <name type="scientific">Algoriphagus iocasae</name>
    <dbReference type="NCBI Taxonomy" id="1836499"/>
    <lineage>
        <taxon>Bacteria</taxon>
        <taxon>Pseudomonadati</taxon>
        <taxon>Bacteroidota</taxon>
        <taxon>Cytophagia</taxon>
        <taxon>Cytophagales</taxon>
        <taxon>Cyclobacteriaceae</taxon>
        <taxon>Algoriphagus</taxon>
    </lineage>
</organism>
<accession>A0A841MHL4</accession>
<comment type="caution">
    <text evidence="1">The sequence shown here is derived from an EMBL/GenBank/DDBJ whole genome shotgun (WGS) entry which is preliminary data.</text>
</comment>
<reference evidence="1 2" key="1">
    <citation type="submission" date="2020-08" db="EMBL/GenBank/DDBJ databases">
        <title>Genomic Encyclopedia of Type Strains, Phase IV (KMG-IV): sequencing the most valuable type-strain genomes for metagenomic binning, comparative biology and taxonomic classification.</title>
        <authorList>
            <person name="Goeker M."/>
        </authorList>
    </citation>
    <scope>NUCLEOTIDE SEQUENCE [LARGE SCALE GENOMIC DNA]</scope>
    <source>
        <strain evidence="1 2">DSM 102044</strain>
    </source>
</reference>
<dbReference type="AlphaFoldDB" id="A0A841MHL4"/>
<protein>
    <submittedName>
        <fullName evidence="1">Uncharacterized protein</fullName>
    </submittedName>
</protein>
<dbReference type="EMBL" id="JACIJO010000002">
    <property type="protein sequence ID" value="MBB6326343.1"/>
    <property type="molecule type" value="Genomic_DNA"/>
</dbReference>